<keyword evidence="7 8" id="KW-0472">Membrane</keyword>
<feature type="transmembrane region" description="Helical" evidence="8">
    <location>
        <begin position="122"/>
        <end position="141"/>
    </location>
</feature>
<name>A0ABT4UDN2_9ACTN</name>
<evidence type="ECO:0000256" key="4">
    <source>
        <dbReference type="ARBA" id="ARBA00022475"/>
    </source>
</evidence>
<reference evidence="9 10" key="1">
    <citation type="submission" date="2023-01" db="EMBL/GenBank/DDBJ databases">
        <title>Draft genome sequence of Nocardiopsis sp. RSe5-2 isolated from halophytes.</title>
        <authorList>
            <person name="Duangmal K."/>
            <person name="Chantavorakit T."/>
        </authorList>
    </citation>
    <scope>NUCLEOTIDE SEQUENCE [LARGE SCALE GENOMIC DNA]</scope>
    <source>
        <strain evidence="9 10">RSe5-2</strain>
    </source>
</reference>
<keyword evidence="5 8" id="KW-0812">Transmembrane</keyword>
<dbReference type="Proteomes" id="UP001527866">
    <property type="component" value="Unassembled WGS sequence"/>
</dbReference>
<evidence type="ECO:0000313" key="9">
    <source>
        <dbReference type="EMBL" id="MDA2815025.1"/>
    </source>
</evidence>
<evidence type="ECO:0000256" key="2">
    <source>
        <dbReference type="ARBA" id="ARBA00007935"/>
    </source>
</evidence>
<keyword evidence="3" id="KW-0813">Transport</keyword>
<proteinExistence type="inferred from homology"/>
<comment type="similarity">
    <text evidence="2">Belongs to the binding-protein-dependent transport system permease family. FecCD subfamily.</text>
</comment>
<keyword evidence="4" id="KW-1003">Cell membrane</keyword>
<feature type="transmembrane region" description="Helical" evidence="8">
    <location>
        <begin position="66"/>
        <end position="87"/>
    </location>
</feature>
<feature type="transmembrane region" description="Helical" evidence="8">
    <location>
        <begin position="271"/>
        <end position="293"/>
    </location>
</feature>
<dbReference type="InterPro" id="IPR000522">
    <property type="entry name" value="ABC_transptr_permease_BtuC"/>
</dbReference>
<dbReference type="PANTHER" id="PTHR30472:SF25">
    <property type="entry name" value="ABC TRANSPORTER PERMEASE PROTEIN MJ0876-RELATED"/>
    <property type="match status" value="1"/>
</dbReference>
<dbReference type="EMBL" id="JAQFWQ010000161">
    <property type="protein sequence ID" value="MDA2815025.1"/>
    <property type="molecule type" value="Genomic_DNA"/>
</dbReference>
<feature type="transmembrane region" description="Helical" evidence="8">
    <location>
        <begin position="299"/>
        <end position="318"/>
    </location>
</feature>
<dbReference type="InterPro" id="IPR037294">
    <property type="entry name" value="ABC_BtuC-like"/>
</dbReference>
<evidence type="ECO:0000256" key="3">
    <source>
        <dbReference type="ARBA" id="ARBA00022448"/>
    </source>
</evidence>
<protein>
    <submittedName>
        <fullName evidence="9">Iron chelate uptake ABC transporter family permease subunit</fullName>
    </submittedName>
</protein>
<keyword evidence="10" id="KW-1185">Reference proteome</keyword>
<evidence type="ECO:0000256" key="5">
    <source>
        <dbReference type="ARBA" id="ARBA00022692"/>
    </source>
</evidence>
<organism evidence="9 10">
    <name type="scientific">Nocardiopsis endophytica</name>
    <dbReference type="NCBI Taxonomy" id="3018445"/>
    <lineage>
        <taxon>Bacteria</taxon>
        <taxon>Bacillati</taxon>
        <taxon>Actinomycetota</taxon>
        <taxon>Actinomycetes</taxon>
        <taxon>Streptosporangiales</taxon>
        <taxon>Nocardiopsidaceae</taxon>
        <taxon>Nocardiopsis</taxon>
    </lineage>
</organism>
<dbReference type="SUPFAM" id="SSF81345">
    <property type="entry name" value="ABC transporter involved in vitamin B12 uptake, BtuC"/>
    <property type="match status" value="1"/>
</dbReference>
<comment type="caution">
    <text evidence="9">The sequence shown here is derived from an EMBL/GenBank/DDBJ whole genome shotgun (WGS) entry which is preliminary data.</text>
</comment>
<evidence type="ECO:0000256" key="7">
    <source>
        <dbReference type="ARBA" id="ARBA00023136"/>
    </source>
</evidence>
<dbReference type="RefSeq" id="WP_270690603.1">
    <property type="nucleotide sequence ID" value="NZ_JAQFWQ010000161.1"/>
</dbReference>
<feature type="transmembrane region" description="Helical" evidence="8">
    <location>
        <begin position="180"/>
        <end position="197"/>
    </location>
</feature>
<accession>A0ABT4UDN2</accession>
<gene>
    <name evidence="9" type="ORF">O4J56_30550</name>
</gene>
<feature type="transmembrane region" description="Helical" evidence="8">
    <location>
        <begin position="153"/>
        <end position="174"/>
    </location>
</feature>
<evidence type="ECO:0000256" key="1">
    <source>
        <dbReference type="ARBA" id="ARBA00004651"/>
    </source>
</evidence>
<dbReference type="PANTHER" id="PTHR30472">
    <property type="entry name" value="FERRIC ENTEROBACTIN TRANSPORT SYSTEM PERMEASE PROTEIN"/>
    <property type="match status" value="1"/>
</dbReference>
<dbReference type="Gene3D" id="1.10.3470.10">
    <property type="entry name" value="ABC transporter involved in vitamin B12 uptake, BtuC"/>
    <property type="match status" value="1"/>
</dbReference>
<comment type="subcellular location">
    <subcellularLocation>
        <location evidence="1">Cell membrane</location>
        <topology evidence="1">Multi-pass membrane protein</topology>
    </subcellularLocation>
</comment>
<dbReference type="Pfam" id="PF01032">
    <property type="entry name" value="FecCD"/>
    <property type="match status" value="1"/>
</dbReference>
<feature type="transmembrane region" description="Helical" evidence="8">
    <location>
        <begin position="94"/>
        <end position="116"/>
    </location>
</feature>
<evidence type="ECO:0000256" key="8">
    <source>
        <dbReference type="SAM" id="Phobius"/>
    </source>
</evidence>
<keyword evidence="6 8" id="KW-1133">Transmembrane helix</keyword>
<evidence type="ECO:0000256" key="6">
    <source>
        <dbReference type="ARBA" id="ARBA00022989"/>
    </source>
</evidence>
<evidence type="ECO:0000313" key="10">
    <source>
        <dbReference type="Proteomes" id="UP001527866"/>
    </source>
</evidence>
<sequence length="334" mass="31483">MLGGRSAARAAAVGASAALLAATAVAALLVGEYPVPWRELVRALAAPGGEPGSVGFIVWELRVPRLAAGAAAGAVFAAAGAVLQVAWGSRAVDVRLLGMGGGAVLGAVLAGPVGQAGPGERAAAAVAGALAAGAVVTAVLRRLGSGWGPAGRAVVGASVDGVLTAAAVGAAVRAAGGWEAAWPGLAWVAVGTLSGALGQALVLGVLCVAAVAAVLVLSGAGGPGGGPWAAVVPAAVLCGLGTAVAGPLLLAGLPGAVVGGWIGRGRPVRSVAAAVPAGACTVLVADVVLRSAGEWAEPAVGLATGAVGVSVLVAVAAVERAARARRSEPREAVR</sequence>